<sequence>MNLSEFLEFIKNEQQIEVCWLNEKGGYSGDQIIGLCKEVRTRIPNHIAGKRVDECFLLLKCAYDGHLIIAERMRYKK</sequence>
<gene>
    <name evidence="1" type="ORF">EDD63_11634</name>
</gene>
<protein>
    <submittedName>
        <fullName evidence="1">Uncharacterized protein</fullName>
    </submittedName>
</protein>
<keyword evidence="2" id="KW-1185">Reference proteome</keyword>
<evidence type="ECO:0000313" key="2">
    <source>
        <dbReference type="Proteomes" id="UP000294743"/>
    </source>
</evidence>
<dbReference type="AlphaFoldDB" id="A0A4R7ZQF9"/>
<dbReference type="RefSeq" id="WP_134169436.1">
    <property type="nucleotide sequence ID" value="NZ_SODD01000016.1"/>
</dbReference>
<comment type="caution">
    <text evidence="1">The sequence shown here is derived from an EMBL/GenBank/DDBJ whole genome shotgun (WGS) entry which is preliminary data.</text>
</comment>
<name>A0A4R7ZQF9_9FIRM</name>
<organism evidence="1 2">
    <name type="scientific">Breznakia blatticola</name>
    <dbReference type="NCBI Taxonomy" id="1754012"/>
    <lineage>
        <taxon>Bacteria</taxon>
        <taxon>Bacillati</taxon>
        <taxon>Bacillota</taxon>
        <taxon>Erysipelotrichia</taxon>
        <taxon>Erysipelotrichales</taxon>
        <taxon>Erysipelotrichaceae</taxon>
        <taxon>Breznakia</taxon>
    </lineage>
</organism>
<proteinExistence type="predicted"/>
<dbReference type="Proteomes" id="UP000294743">
    <property type="component" value="Unassembled WGS sequence"/>
</dbReference>
<accession>A0A4R7ZQF9</accession>
<dbReference type="EMBL" id="SODD01000016">
    <property type="protein sequence ID" value="TDW19932.1"/>
    <property type="molecule type" value="Genomic_DNA"/>
</dbReference>
<reference evidence="1 2" key="1">
    <citation type="submission" date="2019-03" db="EMBL/GenBank/DDBJ databases">
        <title>Genomic Encyclopedia of Type Strains, Phase IV (KMG-IV): sequencing the most valuable type-strain genomes for metagenomic binning, comparative biology and taxonomic classification.</title>
        <authorList>
            <person name="Goeker M."/>
        </authorList>
    </citation>
    <scope>NUCLEOTIDE SEQUENCE [LARGE SCALE GENOMIC DNA]</scope>
    <source>
        <strain evidence="1 2">DSM 28867</strain>
    </source>
</reference>
<evidence type="ECO:0000313" key="1">
    <source>
        <dbReference type="EMBL" id="TDW19932.1"/>
    </source>
</evidence>